<proteinExistence type="predicted"/>
<comment type="caution">
    <text evidence="1">The sequence shown here is derived from an EMBL/GenBank/DDBJ whole genome shotgun (WGS) entry which is preliminary data.</text>
</comment>
<dbReference type="EMBL" id="CAJNJA010058699">
    <property type="protein sequence ID" value="CAE7865361.1"/>
    <property type="molecule type" value="Genomic_DNA"/>
</dbReference>
<accession>A0A813AI93</accession>
<feature type="non-terminal residue" evidence="1">
    <location>
        <position position="1"/>
    </location>
</feature>
<evidence type="ECO:0000313" key="2">
    <source>
        <dbReference type="Proteomes" id="UP000601435"/>
    </source>
</evidence>
<gene>
    <name evidence="1" type="primary">idp1</name>
    <name evidence="1" type="ORF">SNEC2469_LOCUS27669</name>
</gene>
<name>A0A813AI93_9DINO</name>
<reference evidence="1" key="1">
    <citation type="submission" date="2021-02" db="EMBL/GenBank/DDBJ databases">
        <authorList>
            <person name="Dougan E. K."/>
            <person name="Rhodes N."/>
            <person name="Thang M."/>
            <person name="Chan C."/>
        </authorList>
    </citation>
    <scope>NUCLEOTIDE SEQUENCE</scope>
</reference>
<dbReference type="AlphaFoldDB" id="A0A813AI93"/>
<evidence type="ECO:0000313" key="1">
    <source>
        <dbReference type="EMBL" id="CAE7865361.1"/>
    </source>
</evidence>
<keyword evidence="2" id="KW-1185">Reference proteome</keyword>
<dbReference type="Proteomes" id="UP000601435">
    <property type="component" value="Unassembled WGS sequence"/>
</dbReference>
<protein>
    <submittedName>
        <fullName evidence="1">Idp1 protein</fullName>
    </submittedName>
</protein>
<organism evidence="1 2">
    <name type="scientific">Symbiodinium necroappetens</name>
    <dbReference type="NCBI Taxonomy" id="1628268"/>
    <lineage>
        <taxon>Eukaryota</taxon>
        <taxon>Sar</taxon>
        <taxon>Alveolata</taxon>
        <taxon>Dinophyceae</taxon>
        <taxon>Suessiales</taxon>
        <taxon>Symbiodiniaceae</taxon>
        <taxon>Symbiodinium</taxon>
    </lineage>
</organism>
<sequence length="69" mass="8339">MLRRSLRGVRFSSTWSRFTAPQMVYIAGEDFCEMYGEEMSRYTMELVMKKWVEPSIDTSKWEYYDLSCK</sequence>